<evidence type="ECO:0000313" key="4">
    <source>
        <dbReference type="Proteomes" id="UP000321261"/>
    </source>
</evidence>
<accession>A0A561T0W5</accession>
<dbReference type="GO" id="GO:0003824">
    <property type="term" value="F:catalytic activity"/>
    <property type="evidence" value="ECO:0007669"/>
    <property type="project" value="InterPro"/>
</dbReference>
<dbReference type="InterPro" id="IPR036691">
    <property type="entry name" value="Endo/exonu/phosph_ase_sf"/>
</dbReference>
<comment type="caution">
    <text evidence="3">The sequence shown here is derived from an EMBL/GenBank/DDBJ whole genome shotgun (WGS) entry which is preliminary data.</text>
</comment>
<dbReference type="AlphaFoldDB" id="A0A561T0W5"/>
<feature type="domain" description="Endonuclease/exonuclease/phosphatase" evidence="2">
    <location>
        <begin position="70"/>
        <end position="249"/>
    </location>
</feature>
<dbReference type="OrthoDB" id="3357160at2"/>
<evidence type="ECO:0000256" key="1">
    <source>
        <dbReference type="SAM" id="SignalP"/>
    </source>
</evidence>
<name>A0A561T0W5_9PSEU</name>
<gene>
    <name evidence="3" type="ORF">FHX44_116680</name>
</gene>
<feature type="chain" id="PRO_5022195184" description="Endonuclease/exonuclease/phosphatase domain-containing protein" evidence="1">
    <location>
        <begin position="33"/>
        <end position="288"/>
    </location>
</feature>
<evidence type="ECO:0000259" key="2">
    <source>
        <dbReference type="Pfam" id="PF03372"/>
    </source>
</evidence>
<sequence length="288" mass="29689">MRASYRWLRVAIACCLAVGIVGCTGTATGVSAADPAPDPSTTGAPATEVRVLQLNLCNSGIAACYSAGRSIDEAARVINAEAPDLVTLNEICEDDLGALERALGRAVPGGTAVSAFQAARDRDTGDGYRCANGQRFGIGIVSRWRAVAGSGPGGGIYPVQDAEDPEERAWLCVDVAATPVVSACTTHLAYTKREVAAGQCRYLFDTVIAGMRARDGAPPVVVGGDLNLAGDDPGLRSCVPDGSALADDGAVQHVVATPEFVVAAARTIELRVDTEHPGLLVTLARRTS</sequence>
<feature type="signal peptide" evidence="1">
    <location>
        <begin position="1"/>
        <end position="32"/>
    </location>
</feature>
<dbReference type="RefSeq" id="WP_147259369.1">
    <property type="nucleotide sequence ID" value="NZ_VIWU01000001.1"/>
</dbReference>
<keyword evidence="1" id="KW-0732">Signal</keyword>
<proteinExistence type="predicted"/>
<dbReference type="Gene3D" id="3.60.10.10">
    <property type="entry name" value="Endonuclease/exonuclease/phosphatase"/>
    <property type="match status" value="1"/>
</dbReference>
<dbReference type="PROSITE" id="PS51257">
    <property type="entry name" value="PROKAR_LIPOPROTEIN"/>
    <property type="match status" value="1"/>
</dbReference>
<dbReference type="Pfam" id="PF03372">
    <property type="entry name" value="Exo_endo_phos"/>
    <property type="match status" value="1"/>
</dbReference>
<protein>
    <recommendedName>
        <fullName evidence="2">Endonuclease/exonuclease/phosphatase domain-containing protein</fullName>
    </recommendedName>
</protein>
<dbReference type="SUPFAM" id="SSF56219">
    <property type="entry name" value="DNase I-like"/>
    <property type="match status" value="1"/>
</dbReference>
<evidence type="ECO:0000313" key="3">
    <source>
        <dbReference type="EMBL" id="TWF80737.1"/>
    </source>
</evidence>
<keyword evidence="4" id="KW-1185">Reference proteome</keyword>
<reference evidence="3 4" key="1">
    <citation type="submission" date="2019-06" db="EMBL/GenBank/DDBJ databases">
        <title>Sequencing the genomes of 1000 actinobacteria strains.</title>
        <authorList>
            <person name="Klenk H.-P."/>
        </authorList>
    </citation>
    <scope>NUCLEOTIDE SEQUENCE [LARGE SCALE GENOMIC DNA]</scope>
    <source>
        <strain evidence="3 4">DSM 45671</strain>
    </source>
</reference>
<dbReference type="EMBL" id="VIWU01000001">
    <property type="protein sequence ID" value="TWF80737.1"/>
    <property type="molecule type" value="Genomic_DNA"/>
</dbReference>
<dbReference type="Proteomes" id="UP000321261">
    <property type="component" value="Unassembled WGS sequence"/>
</dbReference>
<dbReference type="InterPro" id="IPR005135">
    <property type="entry name" value="Endo/exonuclease/phosphatase"/>
</dbReference>
<organism evidence="3 4">
    <name type="scientific">Pseudonocardia hierapolitana</name>
    <dbReference type="NCBI Taxonomy" id="1128676"/>
    <lineage>
        <taxon>Bacteria</taxon>
        <taxon>Bacillati</taxon>
        <taxon>Actinomycetota</taxon>
        <taxon>Actinomycetes</taxon>
        <taxon>Pseudonocardiales</taxon>
        <taxon>Pseudonocardiaceae</taxon>
        <taxon>Pseudonocardia</taxon>
    </lineage>
</organism>